<proteinExistence type="predicted"/>
<keyword evidence="2" id="KW-1185">Reference proteome</keyword>
<organism evidence="1 2">
    <name type="scientific">Fusobacterium hominis</name>
    <dbReference type="NCBI Taxonomy" id="2764326"/>
    <lineage>
        <taxon>Bacteria</taxon>
        <taxon>Fusobacteriati</taxon>
        <taxon>Fusobacteriota</taxon>
        <taxon>Fusobacteriia</taxon>
        <taxon>Fusobacteriales</taxon>
        <taxon>Fusobacteriaceae</taxon>
        <taxon>Fusobacterium</taxon>
    </lineage>
</organism>
<gene>
    <name evidence="1" type="ORF">H9Q81_01705</name>
</gene>
<name>A0A7G9GXQ0_9FUSO</name>
<reference evidence="1 2" key="1">
    <citation type="submission" date="2020-08" db="EMBL/GenBank/DDBJ databases">
        <authorList>
            <person name="Liu C."/>
            <person name="Sun Q."/>
        </authorList>
    </citation>
    <scope>NUCLEOTIDE SEQUENCE [LARGE SCALE GENOMIC DNA]</scope>
    <source>
        <strain evidence="1 2">NSJ-57</strain>
    </source>
</reference>
<protein>
    <submittedName>
        <fullName evidence="1">Uncharacterized protein</fullName>
    </submittedName>
</protein>
<evidence type="ECO:0000313" key="1">
    <source>
        <dbReference type="EMBL" id="QNM15582.1"/>
    </source>
</evidence>
<sequence>MKRKFSIIKFLICLVALGVFSWYESQLYKKYMFEENIRKNAIKVNTQKIEDAFLLREKDFYLDKNYIEKYKNMIQIEKLEEESLSGGEEVIEQVTGI</sequence>
<accession>A0A7G9GXQ0</accession>
<evidence type="ECO:0000313" key="2">
    <source>
        <dbReference type="Proteomes" id="UP000515913"/>
    </source>
</evidence>
<dbReference type="EMBL" id="CP060637">
    <property type="protein sequence ID" value="QNM15582.1"/>
    <property type="molecule type" value="Genomic_DNA"/>
</dbReference>
<dbReference type="AlphaFoldDB" id="A0A7G9GXQ0"/>
<dbReference type="Proteomes" id="UP000515913">
    <property type="component" value="Chromosome"/>
</dbReference>
<dbReference type="RefSeq" id="WP_101475106.1">
    <property type="nucleotide sequence ID" value="NZ_CP060637.1"/>
</dbReference>
<dbReference type="KEGG" id="fho:H9Q81_01705"/>